<evidence type="ECO:0000313" key="3">
    <source>
        <dbReference type="Proteomes" id="UP001058974"/>
    </source>
</evidence>
<organism evidence="2 3">
    <name type="scientific">Pisum sativum</name>
    <name type="common">Garden pea</name>
    <name type="synonym">Lathyrus oleraceus</name>
    <dbReference type="NCBI Taxonomy" id="3888"/>
    <lineage>
        <taxon>Eukaryota</taxon>
        <taxon>Viridiplantae</taxon>
        <taxon>Streptophyta</taxon>
        <taxon>Embryophyta</taxon>
        <taxon>Tracheophyta</taxon>
        <taxon>Spermatophyta</taxon>
        <taxon>Magnoliopsida</taxon>
        <taxon>eudicotyledons</taxon>
        <taxon>Gunneridae</taxon>
        <taxon>Pentapetalae</taxon>
        <taxon>rosids</taxon>
        <taxon>fabids</taxon>
        <taxon>Fabales</taxon>
        <taxon>Fabaceae</taxon>
        <taxon>Papilionoideae</taxon>
        <taxon>50 kb inversion clade</taxon>
        <taxon>NPAAA clade</taxon>
        <taxon>Hologalegina</taxon>
        <taxon>IRL clade</taxon>
        <taxon>Fabeae</taxon>
        <taxon>Lathyrus</taxon>
    </lineage>
</organism>
<dbReference type="Proteomes" id="UP001058974">
    <property type="component" value="Chromosome 5"/>
</dbReference>
<evidence type="ECO:0000259" key="1">
    <source>
        <dbReference type="Pfam" id="PF02364"/>
    </source>
</evidence>
<dbReference type="PANTHER" id="PTHR12741">
    <property type="entry name" value="LYST-INTERACTING PROTEIN LIP5 DOPAMINE RESPONSIVE PROTEIN DRG-1"/>
    <property type="match status" value="1"/>
</dbReference>
<dbReference type="InterPro" id="IPR003440">
    <property type="entry name" value="Glyco_trans_48_dom"/>
</dbReference>
<keyword evidence="3" id="KW-1185">Reference proteome</keyword>
<protein>
    <recommendedName>
        <fullName evidence="1">Glycosyl transferase 48 domain-containing protein</fullName>
    </recommendedName>
</protein>
<evidence type="ECO:0000313" key="2">
    <source>
        <dbReference type="EMBL" id="KAI5412923.1"/>
    </source>
</evidence>
<dbReference type="GO" id="GO:0006075">
    <property type="term" value="P:(1-&gt;3)-beta-D-glucan biosynthetic process"/>
    <property type="evidence" value="ECO:0007669"/>
    <property type="project" value="InterPro"/>
</dbReference>
<sequence length="325" mass="36789">MIICYTHQGKFEKARKFLELAPDKLDIACWNAMIVGYAKKEWENEFGNAVFREDGGEKCCFLEFSYYSACVNLAALQLGEDCSFFANSLFMDMPSAGPVSETLPFSVFTPYYSETVLYSTSEVQKENEDGISILFYLQKIFPDVGWISRKQHDPEELGGTKLNSYLDQNLYFLSSSKLKEPLSINAAMSEQPLLKLTLVDILKATDNFSKTNIIRDGGLANCVDWSSHKIHFFYHIHGNAGIFLMNEFNKGFCNAEHNHPIRYLQFSATHNSVTKAIAETEMFITEKQEIYNHNASLITTGTSSSSLALGSTRQLKQKTNRNNKL</sequence>
<accession>A0A9D4X3D9</accession>
<dbReference type="GO" id="GO:0005886">
    <property type="term" value="C:plasma membrane"/>
    <property type="evidence" value="ECO:0007669"/>
    <property type="project" value="TreeGrafter"/>
</dbReference>
<comment type="caution">
    <text evidence="2">The sequence shown here is derived from an EMBL/GenBank/DDBJ whole genome shotgun (WGS) entry which is preliminary data.</text>
</comment>
<proteinExistence type="predicted"/>
<dbReference type="PANTHER" id="PTHR12741:SF67">
    <property type="entry name" value="CALLOSE SYNTHASE 10"/>
    <property type="match status" value="1"/>
</dbReference>
<dbReference type="Gramene" id="Psat05G0751900-T1">
    <property type="protein sequence ID" value="KAI5412923.1"/>
    <property type="gene ID" value="KIW84_057519"/>
</dbReference>
<dbReference type="GO" id="GO:0003843">
    <property type="term" value="F:1,3-beta-D-glucan synthase activity"/>
    <property type="evidence" value="ECO:0007669"/>
    <property type="project" value="InterPro"/>
</dbReference>
<name>A0A9D4X3D9_PEA</name>
<gene>
    <name evidence="2" type="ORF">KIW84_057519</name>
</gene>
<dbReference type="EMBL" id="JAMSHJ010000005">
    <property type="protein sequence ID" value="KAI5412923.1"/>
    <property type="molecule type" value="Genomic_DNA"/>
</dbReference>
<dbReference type="GO" id="GO:0000148">
    <property type="term" value="C:1,3-beta-D-glucan synthase complex"/>
    <property type="evidence" value="ECO:0007669"/>
    <property type="project" value="InterPro"/>
</dbReference>
<feature type="domain" description="Glycosyl transferase 48" evidence="1">
    <location>
        <begin position="83"/>
        <end position="143"/>
    </location>
</feature>
<reference evidence="2 3" key="1">
    <citation type="journal article" date="2022" name="Nat. Genet.">
        <title>Improved pea reference genome and pan-genome highlight genomic features and evolutionary characteristics.</title>
        <authorList>
            <person name="Yang T."/>
            <person name="Liu R."/>
            <person name="Luo Y."/>
            <person name="Hu S."/>
            <person name="Wang D."/>
            <person name="Wang C."/>
            <person name="Pandey M.K."/>
            <person name="Ge S."/>
            <person name="Xu Q."/>
            <person name="Li N."/>
            <person name="Li G."/>
            <person name="Huang Y."/>
            <person name="Saxena R.K."/>
            <person name="Ji Y."/>
            <person name="Li M."/>
            <person name="Yan X."/>
            <person name="He Y."/>
            <person name="Liu Y."/>
            <person name="Wang X."/>
            <person name="Xiang C."/>
            <person name="Varshney R.K."/>
            <person name="Ding H."/>
            <person name="Gao S."/>
            <person name="Zong X."/>
        </authorList>
    </citation>
    <scope>NUCLEOTIDE SEQUENCE [LARGE SCALE GENOMIC DNA]</scope>
    <source>
        <strain evidence="2 3">cv. Zhongwan 6</strain>
    </source>
</reference>
<dbReference type="Pfam" id="PF02364">
    <property type="entry name" value="Glucan_synthase"/>
    <property type="match status" value="1"/>
</dbReference>
<dbReference type="AlphaFoldDB" id="A0A9D4X3D9"/>